<dbReference type="AlphaFoldDB" id="A0A4R5DTC1"/>
<dbReference type="GO" id="GO:0005737">
    <property type="term" value="C:cytoplasm"/>
    <property type="evidence" value="ECO:0007669"/>
    <property type="project" value="TreeGrafter"/>
</dbReference>
<dbReference type="InterPro" id="IPR050743">
    <property type="entry name" value="2-oxoacid_DH_E2_comp"/>
</dbReference>
<evidence type="ECO:0000256" key="3">
    <source>
        <dbReference type="ARBA" id="ARBA00011484"/>
    </source>
</evidence>
<organism evidence="10 11">
    <name type="scientific">Dyadobacter psychrotolerans</name>
    <dbReference type="NCBI Taxonomy" id="2541721"/>
    <lineage>
        <taxon>Bacteria</taxon>
        <taxon>Pseudomonadati</taxon>
        <taxon>Bacteroidota</taxon>
        <taxon>Cytophagia</taxon>
        <taxon>Cytophagales</taxon>
        <taxon>Spirosomataceae</taxon>
        <taxon>Dyadobacter</taxon>
    </lineage>
</organism>
<dbReference type="EMBL" id="SMFL01000004">
    <property type="protein sequence ID" value="TDE15530.1"/>
    <property type="molecule type" value="Genomic_DNA"/>
</dbReference>
<dbReference type="InterPro" id="IPR004167">
    <property type="entry name" value="PSBD"/>
</dbReference>
<evidence type="ECO:0000256" key="2">
    <source>
        <dbReference type="ARBA" id="ARBA00007317"/>
    </source>
</evidence>
<comment type="similarity">
    <text evidence="2 7">Belongs to the 2-oxoacid dehydrogenase family.</text>
</comment>
<dbReference type="OrthoDB" id="9805770at2"/>
<evidence type="ECO:0000256" key="5">
    <source>
        <dbReference type="ARBA" id="ARBA00022823"/>
    </source>
</evidence>
<evidence type="ECO:0000313" key="10">
    <source>
        <dbReference type="EMBL" id="TDE15530.1"/>
    </source>
</evidence>
<comment type="caution">
    <text evidence="10">The sequence shown here is derived from an EMBL/GenBank/DDBJ whole genome shotgun (WGS) entry which is preliminary data.</text>
</comment>
<dbReference type="PANTHER" id="PTHR43178:SF5">
    <property type="entry name" value="LIPOAMIDE ACYLTRANSFERASE COMPONENT OF BRANCHED-CHAIN ALPHA-KETO ACID DEHYDROGENASE COMPLEX, MITOCHONDRIAL"/>
    <property type="match status" value="1"/>
</dbReference>
<feature type="domain" description="Lipoyl-binding" evidence="8">
    <location>
        <begin position="3"/>
        <end position="78"/>
    </location>
</feature>
<dbReference type="SUPFAM" id="SSF52777">
    <property type="entry name" value="CoA-dependent acyltransferases"/>
    <property type="match status" value="1"/>
</dbReference>
<keyword evidence="6 7" id="KW-0012">Acyltransferase</keyword>
<dbReference type="InterPro" id="IPR023213">
    <property type="entry name" value="CAT-like_dom_sf"/>
</dbReference>
<feature type="domain" description="Peripheral subunit-binding (PSBD)" evidence="9">
    <location>
        <begin position="159"/>
        <end position="199"/>
    </location>
</feature>
<dbReference type="Pfam" id="PF00198">
    <property type="entry name" value="2-oxoacid_dh"/>
    <property type="match status" value="1"/>
</dbReference>
<keyword evidence="4 7" id="KW-0808">Transferase</keyword>
<dbReference type="Gene3D" id="3.30.559.10">
    <property type="entry name" value="Chloramphenicol acetyltransferase-like domain"/>
    <property type="match status" value="1"/>
</dbReference>
<evidence type="ECO:0000256" key="4">
    <source>
        <dbReference type="ARBA" id="ARBA00022679"/>
    </source>
</evidence>
<comment type="subunit">
    <text evidence="3">Forms a 24-polypeptide structural core with octahedral symmetry.</text>
</comment>
<dbReference type="Gene3D" id="4.10.320.10">
    <property type="entry name" value="E3-binding domain"/>
    <property type="match status" value="1"/>
</dbReference>
<dbReference type="Gene3D" id="2.40.50.100">
    <property type="match status" value="1"/>
</dbReference>
<keyword evidence="5 7" id="KW-0450">Lipoyl</keyword>
<dbReference type="EC" id="2.3.1.-" evidence="7"/>
<dbReference type="RefSeq" id="WP_131958793.1">
    <property type="nucleotide sequence ID" value="NZ_SMFL01000004.1"/>
</dbReference>
<keyword evidence="11" id="KW-1185">Reference proteome</keyword>
<sequence length="456" mass="49410">MKIVEMLMPPMGESIMECTVLHRLKEIGDKVAVDDSVLEVATDKVDTEVPCPFEGTIKEWLVDKNDVVPIGSPVALIEVEGDADGVQPSYSPASSGDAPTENATAEKNHELEAVTVSPVEASAVAVSTVADLLEQDIQEAVGKKSESQPASNGIEGNGFYSPLVLSIAKEEKIGANELANIPGTGAENRVTKSDMLSYLDTRKRNTAVIAEPVKAVSVSGGNEIIEMDRMRKMISQRMMESRKISAHVTSFIETDMTTVVKWRDAVKTDYRKKSGDSITFTPILIEAVVKAIKDYPLINISVDGDRIIRKKDINIGMAVALPDGNLIVPVIHHADQYDLPGLARKVNELAKKARENKLKADDVSGGTYTVSNIGAFGNLMGTPIIVQPQVAIMAFGAIKKKPAVLETPQGDLLGIRSLMFISHSYDHRVVDGSLGGMFLKKVNDYLENFDAHRTLI</sequence>
<dbReference type="SUPFAM" id="SSF51230">
    <property type="entry name" value="Single hybrid motif"/>
    <property type="match status" value="1"/>
</dbReference>
<evidence type="ECO:0000313" key="11">
    <source>
        <dbReference type="Proteomes" id="UP000294850"/>
    </source>
</evidence>
<dbReference type="InterPro" id="IPR000089">
    <property type="entry name" value="Biotin_lipoyl"/>
</dbReference>
<accession>A0A4R5DTC1</accession>
<dbReference type="InterPro" id="IPR003016">
    <property type="entry name" value="2-oxoA_DH_lipoyl-BS"/>
</dbReference>
<comment type="cofactor">
    <cofactor evidence="1 7">
        <name>(R)-lipoate</name>
        <dbReference type="ChEBI" id="CHEBI:83088"/>
    </cofactor>
</comment>
<name>A0A4R5DTC1_9BACT</name>
<dbReference type="GO" id="GO:0031405">
    <property type="term" value="F:lipoic acid binding"/>
    <property type="evidence" value="ECO:0007669"/>
    <property type="project" value="TreeGrafter"/>
</dbReference>
<dbReference type="Pfam" id="PF02817">
    <property type="entry name" value="E3_binding"/>
    <property type="match status" value="1"/>
</dbReference>
<protein>
    <recommendedName>
        <fullName evidence="7">Dihydrolipoamide acetyltransferase component of pyruvate dehydrogenase complex</fullName>
        <ecNumber evidence="7">2.3.1.-</ecNumber>
    </recommendedName>
</protein>
<proteinExistence type="inferred from homology"/>
<evidence type="ECO:0000256" key="6">
    <source>
        <dbReference type="ARBA" id="ARBA00023315"/>
    </source>
</evidence>
<evidence type="ECO:0000259" key="9">
    <source>
        <dbReference type="PROSITE" id="PS51826"/>
    </source>
</evidence>
<dbReference type="PANTHER" id="PTHR43178">
    <property type="entry name" value="DIHYDROLIPOAMIDE ACETYLTRANSFERASE COMPONENT OF PYRUVATE DEHYDROGENASE COMPLEX"/>
    <property type="match status" value="1"/>
</dbReference>
<dbReference type="InterPro" id="IPR036625">
    <property type="entry name" value="E3-bd_dom_sf"/>
</dbReference>
<reference evidence="10 11" key="1">
    <citation type="submission" date="2019-03" db="EMBL/GenBank/DDBJ databases">
        <title>Dyadobacter AR-3-6 sp. nov., isolated from arctic soil.</title>
        <authorList>
            <person name="Chaudhary D.K."/>
        </authorList>
    </citation>
    <scope>NUCLEOTIDE SEQUENCE [LARGE SCALE GENOMIC DNA]</scope>
    <source>
        <strain evidence="10 11">AR-3-6</strain>
    </source>
</reference>
<dbReference type="PROSITE" id="PS50968">
    <property type="entry name" value="BIOTINYL_LIPOYL"/>
    <property type="match status" value="1"/>
</dbReference>
<dbReference type="CDD" id="cd06849">
    <property type="entry name" value="lipoyl_domain"/>
    <property type="match status" value="1"/>
</dbReference>
<dbReference type="InterPro" id="IPR011053">
    <property type="entry name" value="Single_hybrid_motif"/>
</dbReference>
<dbReference type="InterPro" id="IPR001078">
    <property type="entry name" value="2-oxoacid_DH_actylTfrase"/>
</dbReference>
<gene>
    <name evidence="10" type="ORF">E0F88_13580</name>
</gene>
<evidence type="ECO:0000259" key="8">
    <source>
        <dbReference type="PROSITE" id="PS50968"/>
    </source>
</evidence>
<dbReference type="PROSITE" id="PS51826">
    <property type="entry name" value="PSBD"/>
    <property type="match status" value="1"/>
</dbReference>
<evidence type="ECO:0000256" key="1">
    <source>
        <dbReference type="ARBA" id="ARBA00001938"/>
    </source>
</evidence>
<dbReference type="Proteomes" id="UP000294850">
    <property type="component" value="Unassembled WGS sequence"/>
</dbReference>
<dbReference type="GO" id="GO:0016407">
    <property type="term" value="F:acetyltransferase activity"/>
    <property type="evidence" value="ECO:0007669"/>
    <property type="project" value="TreeGrafter"/>
</dbReference>
<evidence type="ECO:0000256" key="7">
    <source>
        <dbReference type="RuleBase" id="RU003423"/>
    </source>
</evidence>
<dbReference type="SUPFAM" id="SSF47005">
    <property type="entry name" value="Peripheral subunit-binding domain of 2-oxo acid dehydrogenase complex"/>
    <property type="match status" value="1"/>
</dbReference>
<dbReference type="PROSITE" id="PS00189">
    <property type="entry name" value="LIPOYL"/>
    <property type="match status" value="1"/>
</dbReference>
<dbReference type="Pfam" id="PF00364">
    <property type="entry name" value="Biotin_lipoyl"/>
    <property type="match status" value="1"/>
</dbReference>